<proteinExistence type="predicted"/>
<feature type="region of interest" description="Disordered" evidence="1">
    <location>
        <begin position="94"/>
        <end position="156"/>
    </location>
</feature>
<dbReference type="Proteomes" id="UP000237105">
    <property type="component" value="Unassembled WGS sequence"/>
</dbReference>
<dbReference type="AlphaFoldDB" id="A0A2P5ABK7"/>
<name>A0A2P5ABK7_PARAD</name>
<reference evidence="3" key="1">
    <citation type="submission" date="2016-06" db="EMBL/GenBank/DDBJ databases">
        <title>Parallel loss of symbiosis genes in relatives of nitrogen-fixing non-legume Parasponia.</title>
        <authorList>
            <person name="Van Velzen R."/>
            <person name="Holmer R."/>
            <person name="Bu F."/>
            <person name="Rutten L."/>
            <person name="Van Zeijl A."/>
            <person name="Liu W."/>
            <person name="Santuari L."/>
            <person name="Cao Q."/>
            <person name="Sharma T."/>
            <person name="Shen D."/>
            <person name="Roswanjaya Y."/>
            <person name="Wardhani T."/>
            <person name="Kalhor M.S."/>
            <person name="Jansen J."/>
            <person name="Van den Hoogen J."/>
            <person name="Gungor B."/>
            <person name="Hartog M."/>
            <person name="Hontelez J."/>
            <person name="Verver J."/>
            <person name="Yang W.-C."/>
            <person name="Schijlen E."/>
            <person name="Repin R."/>
            <person name="Schilthuizen M."/>
            <person name="Schranz E."/>
            <person name="Heidstra R."/>
            <person name="Miyata K."/>
            <person name="Fedorova E."/>
            <person name="Kohlen W."/>
            <person name="Bisseling T."/>
            <person name="Smit S."/>
            <person name="Geurts R."/>
        </authorList>
    </citation>
    <scope>NUCLEOTIDE SEQUENCE [LARGE SCALE GENOMIC DNA]</scope>
    <source>
        <strain evidence="3">cv. WU1-14</strain>
    </source>
</reference>
<gene>
    <name evidence="2" type="ORF">PanWU01x14_348620</name>
</gene>
<evidence type="ECO:0000313" key="2">
    <source>
        <dbReference type="EMBL" id="PON33928.1"/>
    </source>
</evidence>
<dbReference type="EMBL" id="JXTB01000692">
    <property type="protein sequence ID" value="PON33928.1"/>
    <property type="molecule type" value="Genomic_DNA"/>
</dbReference>
<evidence type="ECO:0000256" key="1">
    <source>
        <dbReference type="SAM" id="MobiDB-lite"/>
    </source>
</evidence>
<feature type="compositionally biased region" description="Acidic residues" evidence="1">
    <location>
        <begin position="119"/>
        <end position="132"/>
    </location>
</feature>
<feature type="compositionally biased region" description="Basic and acidic residues" evidence="1">
    <location>
        <begin position="133"/>
        <end position="145"/>
    </location>
</feature>
<evidence type="ECO:0000313" key="3">
    <source>
        <dbReference type="Proteomes" id="UP000237105"/>
    </source>
</evidence>
<organism evidence="2 3">
    <name type="scientific">Parasponia andersonii</name>
    <name type="common">Sponia andersonii</name>
    <dbReference type="NCBI Taxonomy" id="3476"/>
    <lineage>
        <taxon>Eukaryota</taxon>
        <taxon>Viridiplantae</taxon>
        <taxon>Streptophyta</taxon>
        <taxon>Embryophyta</taxon>
        <taxon>Tracheophyta</taxon>
        <taxon>Spermatophyta</taxon>
        <taxon>Magnoliopsida</taxon>
        <taxon>eudicotyledons</taxon>
        <taxon>Gunneridae</taxon>
        <taxon>Pentapetalae</taxon>
        <taxon>rosids</taxon>
        <taxon>fabids</taxon>
        <taxon>Rosales</taxon>
        <taxon>Cannabaceae</taxon>
        <taxon>Parasponia</taxon>
    </lineage>
</organism>
<sequence>MVVVDPTNDLYFSLNFSAALSVARLKALHGYLLSIGQHLFVDVPKPTLTEPREPEKLEVLMLPFINISSRGGAGQLSPCTLPLPRGGGGCAGLNDISLEGGGGSDEANSFGCRGSDGGIVEDDSSGVNEELDGDRGRESDGKGDNDAIDGVSDQYF</sequence>
<accession>A0A2P5ABK7</accession>
<protein>
    <submittedName>
        <fullName evidence="2">Uncharacterized protein</fullName>
    </submittedName>
</protein>
<comment type="caution">
    <text evidence="2">The sequence shown here is derived from an EMBL/GenBank/DDBJ whole genome shotgun (WGS) entry which is preliminary data.</text>
</comment>
<keyword evidence="3" id="KW-1185">Reference proteome</keyword>